<sequence>MEKPIPPADGECCECGCEPCVWDTYYEEMHAWNAEQKRLREQQAEHQGEQTDSNN</sequence>
<feature type="domain" description="Oxidoreductase-like" evidence="1">
    <location>
        <begin position="2"/>
        <end position="40"/>
    </location>
</feature>
<comment type="caution">
    <text evidence="2">The sequence shown here is derived from an EMBL/GenBank/DDBJ whole genome shotgun (WGS) entry which is preliminary data.</text>
</comment>
<name>A0ABS3ZER8_9GAMM</name>
<evidence type="ECO:0000313" key="3">
    <source>
        <dbReference type="Proteomes" id="UP000810171"/>
    </source>
</evidence>
<keyword evidence="3" id="KW-1185">Reference proteome</keyword>
<evidence type="ECO:0000313" key="2">
    <source>
        <dbReference type="EMBL" id="MBP0050196.1"/>
    </source>
</evidence>
<organism evidence="2 3">
    <name type="scientific">Marinobacterium alkalitolerans</name>
    <dbReference type="NCBI Taxonomy" id="1542925"/>
    <lineage>
        <taxon>Bacteria</taxon>
        <taxon>Pseudomonadati</taxon>
        <taxon>Pseudomonadota</taxon>
        <taxon>Gammaproteobacteria</taxon>
        <taxon>Oceanospirillales</taxon>
        <taxon>Oceanospirillaceae</taxon>
        <taxon>Marinobacterium</taxon>
    </lineage>
</organism>
<dbReference type="EMBL" id="JACVEW010000042">
    <property type="protein sequence ID" value="MBP0050196.1"/>
    <property type="molecule type" value="Genomic_DNA"/>
</dbReference>
<proteinExistence type="predicted"/>
<reference evidence="2 3" key="1">
    <citation type="submission" date="2020-09" db="EMBL/GenBank/DDBJ databases">
        <authorList>
            <person name="Tanuku N.R.S."/>
        </authorList>
    </citation>
    <scope>NUCLEOTIDE SEQUENCE [LARGE SCALE GENOMIC DNA]</scope>
    <source>
        <strain evidence="2 3">AK62</strain>
    </source>
</reference>
<accession>A0ABS3ZER8</accession>
<dbReference type="RefSeq" id="WP_209288877.1">
    <property type="nucleotide sequence ID" value="NZ_JACVEW010000042.1"/>
</dbReference>
<dbReference type="Proteomes" id="UP000810171">
    <property type="component" value="Unassembled WGS sequence"/>
</dbReference>
<protein>
    <recommendedName>
        <fullName evidence="1">Oxidoreductase-like domain-containing protein</fullName>
    </recommendedName>
</protein>
<gene>
    <name evidence="2" type="ORF">H9C73_15840</name>
</gene>
<dbReference type="InterPro" id="IPR019180">
    <property type="entry name" value="Oxidoreductase-like_N"/>
</dbReference>
<evidence type="ECO:0000259" key="1">
    <source>
        <dbReference type="Pfam" id="PF09791"/>
    </source>
</evidence>
<dbReference type="Pfam" id="PF09791">
    <property type="entry name" value="Oxidored-like"/>
    <property type="match status" value="1"/>
</dbReference>